<reference evidence="2" key="1">
    <citation type="journal article" date="2007" name="ISME J.">
        <title>Genomic plasticity in prokaryotes: the case of the square haloarchaeon.</title>
        <authorList>
            <person name="Cuadros-Orellana S."/>
            <person name="Martin-Cuadrado A.B."/>
            <person name="Legault B."/>
            <person name="D'Auria G."/>
            <person name="Zhaxybayeva O."/>
            <person name="Papke R.T."/>
            <person name="Rodriguez-Valera F."/>
        </authorList>
    </citation>
    <scope>NUCLEOTIDE SEQUENCE</scope>
</reference>
<keyword evidence="1" id="KW-0472">Membrane</keyword>
<keyword evidence="1" id="KW-1133">Transmembrane helix</keyword>
<evidence type="ECO:0000256" key="1">
    <source>
        <dbReference type="SAM" id="Phobius"/>
    </source>
</evidence>
<keyword evidence="1" id="KW-0812">Transmembrane</keyword>
<dbReference type="EMBL" id="EF583983">
    <property type="protein sequence ID" value="ABQ75777.1"/>
    <property type="molecule type" value="Genomic_DNA"/>
</dbReference>
<name>A5YS20_9EURY</name>
<feature type="transmembrane region" description="Helical" evidence="1">
    <location>
        <begin position="12"/>
        <end position="37"/>
    </location>
</feature>
<organism evidence="2">
    <name type="scientific">uncultured haloarchaeon</name>
    <dbReference type="NCBI Taxonomy" id="160804"/>
    <lineage>
        <taxon>Archaea</taxon>
        <taxon>Methanobacteriati</taxon>
        <taxon>Methanobacteriota</taxon>
        <taxon>Stenosarchaea group</taxon>
        <taxon>Halobacteria</taxon>
        <taxon>Halobacteriales</taxon>
        <taxon>Halobacteriaceae</taxon>
        <taxon>environmental samples</taxon>
    </lineage>
</organism>
<accession>A5YS20</accession>
<dbReference type="AlphaFoldDB" id="A5YS20"/>
<evidence type="ECO:0000313" key="2">
    <source>
        <dbReference type="EMBL" id="ABQ75777.1"/>
    </source>
</evidence>
<protein>
    <submittedName>
        <fullName evidence="2">Uncharacterized protein</fullName>
    </submittedName>
</protein>
<proteinExistence type="predicted"/>
<sequence>MTTGHQKLDNHRWIIVVCILICVSILVVILVSLPFFLQIVSGGAYYSTTGSPLPVNQSAEFEPTQTASLNQSQSPEDATFRVTVENETQYTVSRQDAVANPSHSLQPADARVIGTTLVIYEKSLNKSNSSTLSPSVVSTGSYTEQWNITIPIDRVAVYHPYQEHPYVKSVESN</sequence>